<feature type="domain" description="EMC2 TPR-like" evidence="5">
    <location>
        <begin position="102"/>
        <end position="215"/>
    </location>
</feature>
<dbReference type="Pfam" id="PF22890">
    <property type="entry name" value="TPR_EMC2"/>
    <property type="match status" value="1"/>
</dbReference>
<comment type="similarity">
    <text evidence="4">Belongs to the EMC2 family.</text>
</comment>
<dbReference type="InterPro" id="IPR039856">
    <property type="entry name" value="EMC2-like"/>
</dbReference>
<dbReference type="SMART" id="SM00028">
    <property type="entry name" value="TPR"/>
    <property type="match status" value="3"/>
</dbReference>
<protein>
    <recommendedName>
        <fullName evidence="4">ER membrane protein complex subunit 2</fullName>
    </recommendedName>
</protein>
<dbReference type="InterPro" id="IPR055217">
    <property type="entry name" value="TPR_EMC2"/>
</dbReference>
<proteinExistence type="inferred from homology"/>
<dbReference type="InterPro" id="IPR011990">
    <property type="entry name" value="TPR-like_helical_dom_sf"/>
</dbReference>
<dbReference type="OrthoDB" id="124397at2759"/>
<sequence>MTTELIEYQSYHDQLHKSRSFNWVLVRDLLRFLRKSKFRKSLIVSQYGYKLVDQYFSKLDPQEGWDLLEQVIVCCLDCNQIEKAQTLLNRLVAKFTTNSVRVKRLIGMLYECQGLIQEAINVYQTILQEYPSDSMSMKRQISIYKSQGIHNRAIQLLNTYLQIYMCDFEAWLELASIHINLLSYKSALFCYEEIILNAPINYLFYVKYAEISYSLGGADNFILALKYYTHSLELNSPLDYPEQDHPPTNLPSIYGIIMSIYSFCESSHGGVNKLKDSQVNLMEWAQKQLLDITNQYTPDKKDIVSAFIKLTDIPKKSTTPKDVEQQQPTIEK</sequence>
<accession>A0A8J4V6Z4</accession>
<keyword evidence="4" id="KW-0472">Membrane</keyword>
<evidence type="ECO:0000313" key="7">
    <source>
        <dbReference type="Proteomes" id="UP000695562"/>
    </source>
</evidence>
<evidence type="ECO:0000313" key="6">
    <source>
        <dbReference type="EMBL" id="KAF2073394.1"/>
    </source>
</evidence>
<dbReference type="PANTHER" id="PTHR12760">
    <property type="entry name" value="TETRATRICOPEPTIDE REPEAT PROTEIN"/>
    <property type="match status" value="1"/>
</dbReference>
<dbReference type="EMBL" id="AJWJ01000207">
    <property type="protein sequence ID" value="KAF2073394.1"/>
    <property type="molecule type" value="Genomic_DNA"/>
</dbReference>
<evidence type="ECO:0000256" key="3">
    <source>
        <dbReference type="PROSITE-ProRule" id="PRU00339"/>
    </source>
</evidence>
<evidence type="ECO:0000256" key="1">
    <source>
        <dbReference type="ARBA" id="ARBA00022737"/>
    </source>
</evidence>
<keyword evidence="4" id="KW-0256">Endoplasmic reticulum</keyword>
<dbReference type="SUPFAM" id="SSF48452">
    <property type="entry name" value="TPR-like"/>
    <property type="match status" value="1"/>
</dbReference>
<comment type="caution">
    <text evidence="6">The sequence shown here is derived from an EMBL/GenBank/DDBJ whole genome shotgun (WGS) entry which is preliminary data.</text>
</comment>
<organism evidence="6 7">
    <name type="scientific">Polysphondylium violaceum</name>
    <dbReference type="NCBI Taxonomy" id="133409"/>
    <lineage>
        <taxon>Eukaryota</taxon>
        <taxon>Amoebozoa</taxon>
        <taxon>Evosea</taxon>
        <taxon>Eumycetozoa</taxon>
        <taxon>Dictyostelia</taxon>
        <taxon>Dictyosteliales</taxon>
        <taxon>Dictyosteliaceae</taxon>
        <taxon>Polysphondylium</taxon>
    </lineage>
</organism>
<dbReference type="AlphaFoldDB" id="A0A8J4V6Z4"/>
<feature type="repeat" description="TPR" evidence="3">
    <location>
        <begin position="100"/>
        <end position="133"/>
    </location>
</feature>
<dbReference type="Proteomes" id="UP000695562">
    <property type="component" value="Unassembled WGS sequence"/>
</dbReference>
<gene>
    <name evidence="6" type="ORF">CYY_005307</name>
</gene>
<reference evidence="6" key="1">
    <citation type="submission" date="2020-01" db="EMBL/GenBank/DDBJ databases">
        <title>Development of genomics and gene disruption for Polysphondylium violaceum indicates a role for the polyketide synthase stlB in stalk morphogenesis.</title>
        <authorList>
            <person name="Narita B."/>
            <person name="Kawabe Y."/>
            <person name="Kin K."/>
            <person name="Saito T."/>
            <person name="Gibbs R."/>
            <person name="Kuspa A."/>
            <person name="Muzny D."/>
            <person name="Queller D."/>
            <person name="Richards S."/>
            <person name="Strassman J."/>
            <person name="Sucgang R."/>
            <person name="Worley K."/>
            <person name="Schaap P."/>
        </authorList>
    </citation>
    <scope>NUCLEOTIDE SEQUENCE</scope>
    <source>
        <strain evidence="6">QSvi11</strain>
    </source>
</reference>
<evidence type="ECO:0000259" key="5">
    <source>
        <dbReference type="Pfam" id="PF22890"/>
    </source>
</evidence>
<dbReference type="InterPro" id="IPR019734">
    <property type="entry name" value="TPR_rpt"/>
</dbReference>
<dbReference type="Gene3D" id="1.25.40.10">
    <property type="entry name" value="Tetratricopeptide repeat domain"/>
    <property type="match status" value="1"/>
</dbReference>
<comment type="subcellular location">
    <subcellularLocation>
        <location evidence="4">Endoplasmic reticulum membrane</location>
        <topology evidence="4">Peripheral membrane protein</topology>
        <orientation evidence="4">Cytoplasmic side</orientation>
    </subcellularLocation>
</comment>
<evidence type="ECO:0000256" key="4">
    <source>
        <dbReference type="RuleBase" id="RU367091"/>
    </source>
</evidence>
<name>A0A8J4V6Z4_9MYCE</name>
<dbReference type="PROSITE" id="PS50005">
    <property type="entry name" value="TPR"/>
    <property type="match status" value="1"/>
</dbReference>
<keyword evidence="2 3" id="KW-0802">TPR repeat</keyword>
<comment type="subunit">
    <text evidence="4">Component of the ER membrane protein complex (EMC).</text>
</comment>
<keyword evidence="1" id="KW-0677">Repeat</keyword>
<comment type="function">
    <text evidence="4">Part of the endoplasmic reticulum membrane protein complex (EMC) that enables the energy-independent insertion into endoplasmic reticulum membranes of newly synthesized membrane proteins.</text>
</comment>
<keyword evidence="7" id="KW-1185">Reference proteome</keyword>
<evidence type="ECO:0000256" key="2">
    <source>
        <dbReference type="ARBA" id="ARBA00022803"/>
    </source>
</evidence>
<dbReference type="GO" id="GO:0072546">
    <property type="term" value="C:EMC complex"/>
    <property type="evidence" value="ECO:0007669"/>
    <property type="project" value="UniProtKB-UniRule"/>
</dbReference>